<evidence type="ECO:0000256" key="2">
    <source>
        <dbReference type="ARBA" id="ARBA00009539"/>
    </source>
</evidence>
<evidence type="ECO:0000313" key="11">
    <source>
        <dbReference type="Proteomes" id="UP000479293"/>
    </source>
</evidence>
<evidence type="ECO:0000259" key="9">
    <source>
        <dbReference type="PROSITE" id="PS51330"/>
    </source>
</evidence>
<dbReference type="PANTHER" id="PTHR48069:SF3">
    <property type="entry name" value="DIHYDROFOLATE REDUCTASE"/>
    <property type="match status" value="1"/>
</dbReference>
<protein>
    <recommendedName>
        <fullName evidence="3 8">Dihydrofolate reductase</fullName>
        <ecNumber evidence="3 8">1.5.1.3</ecNumber>
    </recommendedName>
</protein>
<dbReference type="CDD" id="cd00209">
    <property type="entry name" value="DHFR"/>
    <property type="match status" value="1"/>
</dbReference>
<dbReference type="FunFam" id="3.40.430.10:FF:000001">
    <property type="entry name" value="Dihydrofolate reductase"/>
    <property type="match status" value="1"/>
</dbReference>
<dbReference type="UniPathway" id="UPA00077">
    <property type="reaction ID" value="UER00158"/>
</dbReference>
<dbReference type="PRINTS" id="PR00070">
    <property type="entry name" value="DHFR"/>
</dbReference>
<dbReference type="Proteomes" id="UP000479293">
    <property type="component" value="Unassembled WGS sequence"/>
</dbReference>
<dbReference type="AlphaFoldDB" id="A0A7C9BEN5"/>
<dbReference type="GO" id="GO:0004146">
    <property type="term" value="F:dihydrofolate reductase activity"/>
    <property type="evidence" value="ECO:0007669"/>
    <property type="project" value="UniProtKB-EC"/>
</dbReference>
<dbReference type="Pfam" id="PF00186">
    <property type="entry name" value="DHFR_1"/>
    <property type="match status" value="1"/>
</dbReference>
<keyword evidence="4 8" id="KW-0554">One-carbon metabolism</keyword>
<dbReference type="Gene3D" id="3.40.430.10">
    <property type="entry name" value="Dihydrofolate Reductase, subunit A"/>
    <property type="match status" value="1"/>
</dbReference>
<evidence type="ECO:0000256" key="7">
    <source>
        <dbReference type="ARBA" id="ARBA00025067"/>
    </source>
</evidence>
<dbReference type="GO" id="GO:0070401">
    <property type="term" value="F:NADP+ binding"/>
    <property type="evidence" value="ECO:0007669"/>
    <property type="project" value="UniProtKB-ARBA"/>
</dbReference>
<dbReference type="EMBL" id="WHLY01000002">
    <property type="protein sequence ID" value="MPR33081.1"/>
    <property type="molecule type" value="Genomic_DNA"/>
</dbReference>
<comment type="pathway">
    <text evidence="1 8">Cofactor biosynthesis; tetrahydrofolate biosynthesis; 5,6,7,8-tetrahydrofolate from 7,8-dihydrofolate: step 1/1.</text>
</comment>
<evidence type="ECO:0000256" key="1">
    <source>
        <dbReference type="ARBA" id="ARBA00004903"/>
    </source>
</evidence>
<dbReference type="GO" id="GO:0046452">
    <property type="term" value="P:dihydrofolate metabolic process"/>
    <property type="evidence" value="ECO:0007669"/>
    <property type="project" value="TreeGrafter"/>
</dbReference>
<reference evidence="10 11" key="1">
    <citation type="submission" date="2019-10" db="EMBL/GenBank/DDBJ databases">
        <title>Draft Genome Sequence of Cytophagaceae sp. SJW1-29.</title>
        <authorList>
            <person name="Choi A."/>
        </authorList>
    </citation>
    <scope>NUCLEOTIDE SEQUENCE [LARGE SCALE GENOMIC DNA]</scope>
    <source>
        <strain evidence="10 11">SJW1-29</strain>
    </source>
</reference>
<evidence type="ECO:0000256" key="4">
    <source>
        <dbReference type="ARBA" id="ARBA00022563"/>
    </source>
</evidence>
<evidence type="ECO:0000256" key="3">
    <source>
        <dbReference type="ARBA" id="ARBA00012856"/>
    </source>
</evidence>
<dbReference type="InterPro" id="IPR024072">
    <property type="entry name" value="DHFR-like_dom_sf"/>
</dbReference>
<dbReference type="InterPro" id="IPR001796">
    <property type="entry name" value="DHFR_dom"/>
</dbReference>
<keyword evidence="11" id="KW-1185">Reference proteome</keyword>
<dbReference type="PIRSF" id="PIRSF000194">
    <property type="entry name" value="DHFR"/>
    <property type="match status" value="1"/>
</dbReference>
<evidence type="ECO:0000256" key="5">
    <source>
        <dbReference type="ARBA" id="ARBA00022857"/>
    </source>
</evidence>
<keyword evidence="5 8" id="KW-0521">NADP</keyword>
<accession>A0A7C9BEN5</accession>
<dbReference type="InterPro" id="IPR012259">
    <property type="entry name" value="DHFR"/>
</dbReference>
<dbReference type="EC" id="1.5.1.3" evidence="3 8"/>
<dbReference type="GO" id="GO:0046655">
    <property type="term" value="P:folic acid metabolic process"/>
    <property type="evidence" value="ECO:0007669"/>
    <property type="project" value="TreeGrafter"/>
</dbReference>
<feature type="domain" description="DHFR" evidence="9">
    <location>
        <begin position="2"/>
        <end position="164"/>
    </location>
</feature>
<dbReference type="GO" id="GO:0005829">
    <property type="term" value="C:cytosol"/>
    <property type="evidence" value="ECO:0007669"/>
    <property type="project" value="TreeGrafter"/>
</dbReference>
<dbReference type="RefSeq" id="WP_152758060.1">
    <property type="nucleotide sequence ID" value="NZ_WHLY01000002.1"/>
</dbReference>
<organism evidence="10 11">
    <name type="scientific">Salmonirosea aquatica</name>
    <dbReference type="NCBI Taxonomy" id="2654236"/>
    <lineage>
        <taxon>Bacteria</taxon>
        <taxon>Pseudomonadati</taxon>
        <taxon>Bacteroidota</taxon>
        <taxon>Cytophagia</taxon>
        <taxon>Cytophagales</taxon>
        <taxon>Spirosomataceae</taxon>
        <taxon>Salmonirosea</taxon>
    </lineage>
</organism>
<gene>
    <name evidence="10" type="ORF">GBK04_06855</name>
</gene>
<comment type="function">
    <text evidence="7 8">Key enzyme in folate metabolism. Catalyzes an essential reaction for de novo glycine and purine synthesis, and for DNA precursor synthesis.</text>
</comment>
<comment type="caution">
    <text evidence="10">The sequence shown here is derived from an EMBL/GenBank/DDBJ whole genome shotgun (WGS) entry which is preliminary data.</text>
</comment>
<name>A0A7C9BEN5_9BACT</name>
<dbReference type="PANTHER" id="PTHR48069">
    <property type="entry name" value="DIHYDROFOLATE REDUCTASE"/>
    <property type="match status" value="1"/>
</dbReference>
<evidence type="ECO:0000256" key="6">
    <source>
        <dbReference type="ARBA" id="ARBA00023002"/>
    </source>
</evidence>
<proteinExistence type="inferred from homology"/>
<dbReference type="GO" id="GO:0046654">
    <property type="term" value="P:tetrahydrofolate biosynthetic process"/>
    <property type="evidence" value="ECO:0007669"/>
    <property type="project" value="UniProtKB-UniPathway"/>
</dbReference>
<keyword evidence="6 8" id="KW-0560">Oxidoreductase</keyword>
<comment type="catalytic activity">
    <reaction evidence="8">
        <text>(6S)-5,6,7,8-tetrahydrofolate + NADP(+) = 7,8-dihydrofolate + NADPH + H(+)</text>
        <dbReference type="Rhea" id="RHEA:15009"/>
        <dbReference type="ChEBI" id="CHEBI:15378"/>
        <dbReference type="ChEBI" id="CHEBI:57451"/>
        <dbReference type="ChEBI" id="CHEBI:57453"/>
        <dbReference type="ChEBI" id="CHEBI:57783"/>
        <dbReference type="ChEBI" id="CHEBI:58349"/>
        <dbReference type="EC" id="1.5.1.3"/>
    </reaction>
</comment>
<evidence type="ECO:0000313" key="10">
    <source>
        <dbReference type="EMBL" id="MPR33081.1"/>
    </source>
</evidence>
<dbReference type="PROSITE" id="PS51330">
    <property type="entry name" value="DHFR_2"/>
    <property type="match status" value="1"/>
</dbReference>
<comment type="similarity">
    <text evidence="2 8">Belongs to the dihydrofolate reductase family.</text>
</comment>
<evidence type="ECO:0000256" key="8">
    <source>
        <dbReference type="PIRNR" id="PIRNR000194"/>
    </source>
</evidence>
<sequence length="168" mass="19126">MLVSILVAVSNNGVIGRDNQLLWRLPDDLKRFKQLTQGHPIIMGRKTFESIGKPLPGRTSIVITRSPGYIAEGTYVVNSLEEALTVARQHHSEEAFIIGGGEIYRQVQEKKLADRLYITRVLADIEGDTFFEVLDEAKWQLVSEEFHDVDERHPIAFSFNNYSIRDVI</sequence>
<dbReference type="GO" id="GO:0006730">
    <property type="term" value="P:one-carbon metabolic process"/>
    <property type="evidence" value="ECO:0007669"/>
    <property type="project" value="UniProtKB-KW"/>
</dbReference>
<dbReference type="SUPFAM" id="SSF53597">
    <property type="entry name" value="Dihydrofolate reductase-like"/>
    <property type="match status" value="1"/>
</dbReference>